<proteinExistence type="predicted"/>
<protein>
    <submittedName>
        <fullName evidence="1">Uncharacterized protein</fullName>
    </submittedName>
</protein>
<dbReference type="AlphaFoldDB" id="A0A6C0F743"/>
<name>A0A6C0F743_9ZZZZ</name>
<reference evidence="1" key="1">
    <citation type="journal article" date="2020" name="Nature">
        <title>Giant virus diversity and host interactions through global metagenomics.</title>
        <authorList>
            <person name="Schulz F."/>
            <person name="Roux S."/>
            <person name="Paez-Espino D."/>
            <person name="Jungbluth S."/>
            <person name="Walsh D.A."/>
            <person name="Denef V.J."/>
            <person name="McMahon K.D."/>
            <person name="Konstantinidis K.T."/>
            <person name="Eloe-Fadrosh E.A."/>
            <person name="Kyrpides N.C."/>
            <person name="Woyke T."/>
        </authorList>
    </citation>
    <scope>NUCLEOTIDE SEQUENCE</scope>
    <source>
        <strain evidence="1">GVMAG-S-ERX555967-131</strain>
    </source>
</reference>
<sequence length="345" mass="40664">MTTRDLYLNILEREPDIEAITKYGCVERLPTNIFLRLQTQLENSPEYKCMNIIPSKNIVEGVRNIYMKEMGNIDGGGVYHHSKLIAAGFESFEHLQQELQLEYKQMFTTSIYTTINWTQCFNYKYANYYHLVSKYQPDDNETLNRIALASDTWRSNYTETFVPAYIQSDNRLPIFNELINKCIETYDITDSKYIVYSNADILFCNDFEKDLNNTVGLSKWPMFSFRRDFHSIPQCLDKSNIMNKGKWFSGVDLFIIPVQWWKSYSHKMPPMYIGKPYWDLVLRHVISNSNESVDYKIAKQWDIPGLNAHIIHSNNGFQNSIEKTHNKKMAIQYFKSHNIPTVFIF</sequence>
<accession>A0A6C0F743</accession>
<evidence type="ECO:0000313" key="1">
    <source>
        <dbReference type="EMBL" id="QHT37012.1"/>
    </source>
</evidence>
<organism evidence="1">
    <name type="scientific">viral metagenome</name>
    <dbReference type="NCBI Taxonomy" id="1070528"/>
    <lineage>
        <taxon>unclassified sequences</taxon>
        <taxon>metagenomes</taxon>
        <taxon>organismal metagenomes</taxon>
    </lineage>
</organism>
<dbReference type="EMBL" id="MN738789">
    <property type="protein sequence ID" value="QHT37012.1"/>
    <property type="molecule type" value="Genomic_DNA"/>
</dbReference>